<proteinExistence type="predicted"/>
<dbReference type="AlphaFoldDB" id="A0A485K7W9"/>
<evidence type="ECO:0000313" key="5">
    <source>
        <dbReference type="Proteomes" id="UP000332933"/>
    </source>
</evidence>
<accession>A0A485K7W9</accession>
<dbReference type="EMBL" id="VJMH01000030">
    <property type="protein sequence ID" value="KAF0720111.1"/>
    <property type="molecule type" value="Genomic_DNA"/>
</dbReference>
<evidence type="ECO:0000313" key="3">
    <source>
        <dbReference type="EMBL" id="KAF0720111.1"/>
    </source>
</evidence>
<reference evidence="4 5" key="1">
    <citation type="submission" date="2019-03" db="EMBL/GenBank/DDBJ databases">
        <authorList>
            <person name="Gaulin E."/>
            <person name="Dumas B."/>
        </authorList>
    </citation>
    <scope>NUCLEOTIDE SEQUENCE [LARGE SCALE GENOMIC DNA]</scope>
    <source>
        <strain evidence="4">CBS 568.67</strain>
    </source>
</reference>
<keyword evidence="2" id="KW-1133">Transmembrane helix</keyword>
<keyword evidence="2" id="KW-0812">Transmembrane</keyword>
<evidence type="ECO:0000313" key="4">
    <source>
        <dbReference type="EMBL" id="VFT77778.1"/>
    </source>
</evidence>
<organism evidence="4 5">
    <name type="scientific">Aphanomyces stellatus</name>
    <dbReference type="NCBI Taxonomy" id="120398"/>
    <lineage>
        <taxon>Eukaryota</taxon>
        <taxon>Sar</taxon>
        <taxon>Stramenopiles</taxon>
        <taxon>Oomycota</taxon>
        <taxon>Saprolegniomycetes</taxon>
        <taxon>Saprolegniales</taxon>
        <taxon>Verrucalvaceae</taxon>
        <taxon>Aphanomyces</taxon>
    </lineage>
</organism>
<protein>
    <submittedName>
        <fullName evidence="4">Aste57867_553 protein</fullName>
    </submittedName>
</protein>
<reference evidence="3" key="2">
    <citation type="submission" date="2019-06" db="EMBL/GenBank/DDBJ databases">
        <title>Genomics analysis of Aphanomyces spp. identifies a new class of oomycete effector associated with host adaptation.</title>
        <authorList>
            <person name="Gaulin E."/>
        </authorList>
    </citation>
    <scope>NUCLEOTIDE SEQUENCE</scope>
    <source>
        <strain evidence="3">CBS 578.67</strain>
    </source>
</reference>
<evidence type="ECO:0000256" key="2">
    <source>
        <dbReference type="SAM" id="Phobius"/>
    </source>
</evidence>
<keyword evidence="5" id="KW-1185">Reference proteome</keyword>
<keyword evidence="2" id="KW-0472">Membrane</keyword>
<sequence length="494" mass="55629">MSRRVIPVSPTDRGKEIPQSDSTPQWHHALYVGLGLVYLLFSFVCSVLYLTILAENATNDFWWRQFNTTGGQTFLADIVNAHLILGLDENATTLNLFSTANLKDYSQPSTFVDMRETAVRKWLLRPLSLKLAVETVRANSLYENMYTIVAPCWVDLGRQYEMAHTQIRQHRCLKNQVANAALYMETLLRNVAASDLTQSAFGISINQTILTPVTTLPNGKAWVSALYTLKGLSVADEVAMWQQNNLKHWTIQYQNHFDFGIQDKIGIKNALGVEQNFKISSIPFVFSNVASWSTTDVSRGLWNDMAHAIYYDASLVRHTSNYFETRVESWDLEYNGPVNTVGAVIFRSALGPLTSLDTQLMFPPKALVDMFISFQEGLHDTIQSNSPAAALLKQIVPTLIDIMPPAWVLKDTIVEYYSGNPLCFSYTTPLHYAQMPFNYYDYCQTQTPFGIAFDTNVHFAMFATGLSAREIPNVCQISPSKQQVCNNILSDALT</sequence>
<dbReference type="EMBL" id="CAADRA010000030">
    <property type="protein sequence ID" value="VFT77778.1"/>
    <property type="molecule type" value="Genomic_DNA"/>
</dbReference>
<evidence type="ECO:0000256" key="1">
    <source>
        <dbReference type="SAM" id="MobiDB-lite"/>
    </source>
</evidence>
<dbReference type="Proteomes" id="UP000332933">
    <property type="component" value="Unassembled WGS sequence"/>
</dbReference>
<feature type="transmembrane region" description="Helical" evidence="2">
    <location>
        <begin position="29"/>
        <end position="54"/>
    </location>
</feature>
<gene>
    <name evidence="4" type="primary">Aste57867_553</name>
    <name evidence="3" type="ORF">As57867_000552</name>
    <name evidence="4" type="ORF">ASTE57867_553</name>
</gene>
<feature type="region of interest" description="Disordered" evidence="1">
    <location>
        <begin position="1"/>
        <end position="22"/>
    </location>
</feature>
<dbReference type="OrthoDB" id="77956at2759"/>
<name>A0A485K7W9_9STRA</name>